<dbReference type="PANTHER" id="PTHR43220:SF18">
    <property type="entry name" value="TRANSMEMBRANE PROTEIN 41B"/>
    <property type="match status" value="1"/>
</dbReference>
<feature type="transmembrane region" description="Helical" evidence="7">
    <location>
        <begin position="331"/>
        <end position="348"/>
    </location>
</feature>
<dbReference type="GO" id="GO:0016020">
    <property type="term" value="C:membrane"/>
    <property type="evidence" value="ECO:0007669"/>
    <property type="project" value="UniProtKB-SubCell"/>
</dbReference>
<feature type="region of interest" description="Disordered" evidence="6">
    <location>
        <begin position="1"/>
        <end position="85"/>
    </location>
</feature>
<evidence type="ECO:0000256" key="2">
    <source>
        <dbReference type="ARBA" id="ARBA00022692"/>
    </source>
</evidence>
<comment type="similarity">
    <text evidence="5">Belongs to the TMEM41 family.</text>
</comment>
<feature type="transmembrane region" description="Helical" evidence="7">
    <location>
        <begin position="263"/>
        <end position="285"/>
    </location>
</feature>
<feature type="compositionally biased region" description="Basic and acidic residues" evidence="6">
    <location>
        <begin position="18"/>
        <end position="31"/>
    </location>
</feature>
<evidence type="ECO:0000256" key="6">
    <source>
        <dbReference type="SAM" id="MobiDB-lite"/>
    </source>
</evidence>
<evidence type="ECO:0000256" key="7">
    <source>
        <dbReference type="SAM" id="Phobius"/>
    </source>
</evidence>
<dbReference type="PANTHER" id="PTHR43220">
    <property type="match status" value="1"/>
</dbReference>
<feature type="compositionally biased region" description="Basic and acidic residues" evidence="6">
    <location>
        <begin position="42"/>
        <end position="66"/>
    </location>
</feature>
<evidence type="ECO:0000256" key="4">
    <source>
        <dbReference type="ARBA" id="ARBA00023136"/>
    </source>
</evidence>
<keyword evidence="3 7" id="KW-1133">Transmembrane helix</keyword>
<dbReference type="EMBL" id="HBFX01007761">
    <property type="protein sequence ID" value="CAD8950153.1"/>
    <property type="molecule type" value="Transcribed_RNA"/>
</dbReference>
<evidence type="ECO:0000256" key="5">
    <source>
        <dbReference type="ARBA" id="ARBA00025797"/>
    </source>
</evidence>
<dbReference type="InterPro" id="IPR032816">
    <property type="entry name" value="VTT_dom"/>
</dbReference>
<feature type="compositionally biased region" description="Polar residues" evidence="6">
    <location>
        <begin position="76"/>
        <end position="85"/>
    </location>
</feature>
<evidence type="ECO:0000256" key="1">
    <source>
        <dbReference type="ARBA" id="ARBA00004141"/>
    </source>
</evidence>
<protein>
    <recommendedName>
        <fullName evidence="8">VTT domain-containing protein</fullName>
    </recommendedName>
</protein>
<feature type="domain" description="VTT" evidence="8">
    <location>
        <begin position="196"/>
        <end position="314"/>
    </location>
</feature>
<organism evidence="9">
    <name type="scientific">Hemiselmis andersenii</name>
    <name type="common">Cryptophyte alga</name>
    <dbReference type="NCBI Taxonomy" id="464988"/>
    <lineage>
        <taxon>Eukaryota</taxon>
        <taxon>Cryptophyceae</taxon>
        <taxon>Cryptomonadales</taxon>
        <taxon>Hemiselmidaceae</taxon>
        <taxon>Hemiselmis</taxon>
    </lineage>
</organism>
<dbReference type="Pfam" id="PF09335">
    <property type="entry name" value="VTT_dom"/>
    <property type="match status" value="1"/>
</dbReference>
<accession>A0A6U4TDB1</accession>
<reference evidence="9" key="1">
    <citation type="submission" date="2021-01" db="EMBL/GenBank/DDBJ databases">
        <authorList>
            <person name="Corre E."/>
            <person name="Pelletier E."/>
            <person name="Niang G."/>
            <person name="Scheremetjew M."/>
            <person name="Finn R."/>
            <person name="Kale V."/>
            <person name="Holt S."/>
            <person name="Cochrane G."/>
            <person name="Meng A."/>
            <person name="Brown T."/>
            <person name="Cohen L."/>
        </authorList>
    </citation>
    <scope>NUCLEOTIDE SEQUENCE</scope>
    <source>
        <strain evidence="9">CCMP644</strain>
    </source>
</reference>
<keyword evidence="4 7" id="KW-0472">Membrane</keyword>
<evidence type="ECO:0000313" key="9">
    <source>
        <dbReference type="EMBL" id="CAD8950153.1"/>
    </source>
</evidence>
<feature type="transmembrane region" description="Helical" evidence="7">
    <location>
        <begin position="176"/>
        <end position="195"/>
    </location>
</feature>
<dbReference type="AlphaFoldDB" id="A0A6U4TDB1"/>
<gene>
    <name evidence="9" type="ORF">HAND00432_LOCUS4672</name>
</gene>
<feature type="transmembrane region" description="Helical" evidence="7">
    <location>
        <begin position="207"/>
        <end position="233"/>
    </location>
</feature>
<sequence>MGDIREKAVIDITPTVLDQRDGSHREWHTEKSPPMGGSGKGKSMDALKSRPSHSSEVEAGDRDSERQAFLGGGESGRSQSHHQYSPSASFNPSCIPCADHLRHTSLWTFLSALFRSGMTRQVLLLALLFSIIWASIFIFFLPVMDAEDRARLKVPSTLAEVRETYAMLGEYRTKHYTAVMMGFSAAYLMKMALALPGSPLFNLLGGALFGVHVGFPLCLACISVGTALCYLVFNTIGGPFVRRLFVEQLARLDEGVRHHRRRLFYYLTVIRIFPMTPNFFINLAAPLIRLPIVPHVAAATCGLSPMTFLTCQAGMTLSKLHSVRDAVDKRVILSLGAIAVVSAVPLVLRRRVERSLESLTDTTPVVLPEELRVPAGERQTGE</sequence>
<keyword evidence="2 7" id="KW-0812">Transmembrane</keyword>
<feature type="transmembrane region" description="Helical" evidence="7">
    <location>
        <begin position="122"/>
        <end position="143"/>
    </location>
</feature>
<evidence type="ECO:0000256" key="3">
    <source>
        <dbReference type="ARBA" id="ARBA00022989"/>
    </source>
</evidence>
<dbReference type="InterPro" id="IPR045014">
    <property type="entry name" value="TM41A/B"/>
</dbReference>
<evidence type="ECO:0000259" key="8">
    <source>
        <dbReference type="Pfam" id="PF09335"/>
    </source>
</evidence>
<name>A0A6U4TDB1_HEMAN</name>
<proteinExistence type="inferred from homology"/>
<comment type="subcellular location">
    <subcellularLocation>
        <location evidence="1">Membrane</location>
        <topology evidence="1">Multi-pass membrane protein</topology>
    </subcellularLocation>
</comment>